<dbReference type="EMBL" id="JAAGNN010000017">
    <property type="protein sequence ID" value="KAF4078639.1"/>
    <property type="molecule type" value="Genomic_DNA"/>
</dbReference>
<dbReference type="Gene3D" id="3.80.10.10">
    <property type="entry name" value="Ribonuclease Inhibitor"/>
    <property type="match status" value="1"/>
</dbReference>
<organism evidence="1 2">
    <name type="scientific">Ameiurus melas</name>
    <name type="common">Black bullhead</name>
    <name type="synonym">Silurus melas</name>
    <dbReference type="NCBI Taxonomy" id="219545"/>
    <lineage>
        <taxon>Eukaryota</taxon>
        <taxon>Metazoa</taxon>
        <taxon>Chordata</taxon>
        <taxon>Craniata</taxon>
        <taxon>Vertebrata</taxon>
        <taxon>Euteleostomi</taxon>
        <taxon>Actinopterygii</taxon>
        <taxon>Neopterygii</taxon>
        <taxon>Teleostei</taxon>
        <taxon>Ostariophysi</taxon>
        <taxon>Siluriformes</taxon>
        <taxon>Ictaluridae</taxon>
        <taxon>Ameiurus</taxon>
    </lineage>
</organism>
<evidence type="ECO:0000313" key="2">
    <source>
        <dbReference type="Proteomes" id="UP000593565"/>
    </source>
</evidence>
<comment type="caution">
    <text evidence="1">The sequence shown here is derived from an EMBL/GenBank/DDBJ whole genome shotgun (WGS) entry which is preliminary data.</text>
</comment>
<reference evidence="1 2" key="1">
    <citation type="submission" date="2020-02" db="EMBL/GenBank/DDBJ databases">
        <title>A chromosome-scale genome assembly of the black bullhead catfish (Ameiurus melas).</title>
        <authorList>
            <person name="Wen M."/>
            <person name="Zham M."/>
            <person name="Cabau C."/>
            <person name="Klopp C."/>
            <person name="Donnadieu C."/>
            <person name="Roques C."/>
            <person name="Bouchez O."/>
            <person name="Lampietro C."/>
            <person name="Jouanno E."/>
            <person name="Herpin A."/>
            <person name="Louis A."/>
            <person name="Berthelot C."/>
            <person name="Parey E."/>
            <person name="Roest-Crollius H."/>
            <person name="Braasch I."/>
            <person name="Postlethwait J."/>
            <person name="Robinson-Rechavi M."/>
            <person name="Echchiki A."/>
            <person name="Begum T."/>
            <person name="Montfort J."/>
            <person name="Schartl M."/>
            <person name="Bobe J."/>
            <person name="Guiguen Y."/>
        </authorList>
    </citation>
    <scope>NUCLEOTIDE SEQUENCE [LARGE SCALE GENOMIC DNA]</scope>
    <source>
        <strain evidence="1">M_S1</strain>
        <tissue evidence="1">Blood</tissue>
    </source>
</reference>
<gene>
    <name evidence="1" type="ORF">AMELA_G00201390</name>
</gene>
<dbReference type="InterPro" id="IPR032675">
    <property type="entry name" value="LRR_dom_sf"/>
</dbReference>
<dbReference type="Proteomes" id="UP000593565">
    <property type="component" value="Unassembled WGS sequence"/>
</dbReference>
<evidence type="ECO:0000313" key="1">
    <source>
        <dbReference type="EMBL" id="KAF4078639.1"/>
    </source>
</evidence>
<sequence>MCRSGVTAPPSEFWSCQITTFTNQKSSLYWRRCPIWYTHSHSLTQTLNRSLLRVLNLKPNDVVWRIPNYRKSVILGLKELPCLDDRPVSPEERLHRIILHSD</sequence>
<keyword evidence="2" id="KW-1185">Reference proteome</keyword>
<protein>
    <submittedName>
        <fullName evidence="1">Uncharacterized protein</fullName>
    </submittedName>
</protein>
<name>A0A7J6A9F8_AMEME</name>
<dbReference type="AlphaFoldDB" id="A0A7J6A9F8"/>
<accession>A0A7J6A9F8</accession>
<proteinExistence type="predicted"/>